<evidence type="ECO:0000313" key="2">
    <source>
        <dbReference type="Proteomes" id="UP001597124"/>
    </source>
</evidence>
<protein>
    <submittedName>
        <fullName evidence="1">Uncharacterized protein</fullName>
    </submittedName>
</protein>
<dbReference type="EMBL" id="JBHTIK010000001">
    <property type="protein sequence ID" value="MFD0846695.1"/>
    <property type="molecule type" value="Genomic_DNA"/>
</dbReference>
<proteinExistence type="predicted"/>
<name>A0ABW3BX30_SPHXN</name>
<dbReference type="Proteomes" id="UP001597124">
    <property type="component" value="Unassembled WGS sequence"/>
</dbReference>
<comment type="caution">
    <text evidence="1">The sequence shown here is derived from an EMBL/GenBank/DDBJ whole genome shotgun (WGS) entry which is preliminary data.</text>
</comment>
<organism evidence="1 2">
    <name type="scientific">Sphingosinicella xenopeptidilytica</name>
    <dbReference type="NCBI Taxonomy" id="364098"/>
    <lineage>
        <taxon>Bacteria</taxon>
        <taxon>Pseudomonadati</taxon>
        <taxon>Pseudomonadota</taxon>
        <taxon>Alphaproteobacteria</taxon>
        <taxon>Sphingomonadales</taxon>
        <taxon>Sphingosinicellaceae</taxon>
        <taxon>Sphingosinicella</taxon>
    </lineage>
</organism>
<gene>
    <name evidence="1" type="ORF">ACFQ00_00005</name>
</gene>
<keyword evidence="2" id="KW-1185">Reference proteome</keyword>
<evidence type="ECO:0000313" key="1">
    <source>
        <dbReference type="EMBL" id="MFD0846695.1"/>
    </source>
</evidence>
<sequence>MSADAERRHEIKRIVSAAMPGILYVEACLSSIEAAATEFLKDGAWLDGWFAVRRAIQFDGKDWKPEVKRRVNAIEVQLRPSDPHNVAKAYVLGKRGSSFDILDLEADIEGKTDYAAASDRLAQKAEALGRDFGNQNELLNQFLPEALRSDYTNHAFSFGGGLAQSSAPLTDTWHTLRKALVNVPVEERNATILGGFLHQIFKTDASLGSTILDEVLIDPDMTQHLVYLQVQAGIDSDAIERLRKAISSGCVTAHGFYVLTSGVVRSAPQVKLAMLLDELCGLENGTSVALEILHMALYCLKTDGVEVEGALLDIGHQLLLRTKYTNNSDVREHRVQQTIKECYSGPSGEQGARELCKLLKLKISAHEVSGFDIDYALFALFEVQPIIALNEFLLSAETDEDHSIYGSGGLTRQSPLEKVASSVLWSWADQAPSVRYPLISRSLNVFSTKDFDDDNGLSLRFLEGLERSPDRAEFLRSNPARMHPNGWSGHLSAILDRRRGHLETLADHSDPNVRIWVAEQISDLKRWADYERTRESEREETFE</sequence>
<dbReference type="RefSeq" id="WP_381484411.1">
    <property type="nucleotide sequence ID" value="NZ_JBHTIK010000001.1"/>
</dbReference>
<reference evidence="2" key="1">
    <citation type="journal article" date="2019" name="Int. J. Syst. Evol. Microbiol.">
        <title>The Global Catalogue of Microorganisms (GCM) 10K type strain sequencing project: providing services to taxonomists for standard genome sequencing and annotation.</title>
        <authorList>
            <consortium name="The Broad Institute Genomics Platform"/>
            <consortium name="The Broad Institute Genome Sequencing Center for Infectious Disease"/>
            <person name="Wu L."/>
            <person name="Ma J."/>
        </authorList>
    </citation>
    <scope>NUCLEOTIDE SEQUENCE [LARGE SCALE GENOMIC DNA]</scope>
    <source>
        <strain evidence="2">CCUG 52537</strain>
    </source>
</reference>
<accession>A0ABW3BX30</accession>